<keyword evidence="2" id="KW-1185">Reference proteome</keyword>
<gene>
    <name evidence="1" type="ORF">O181_082663</name>
</gene>
<name>A0A9Q3IIS0_9BASI</name>
<organism evidence="1 2">
    <name type="scientific">Austropuccinia psidii MF-1</name>
    <dbReference type="NCBI Taxonomy" id="1389203"/>
    <lineage>
        <taxon>Eukaryota</taxon>
        <taxon>Fungi</taxon>
        <taxon>Dikarya</taxon>
        <taxon>Basidiomycota</taxon>
        <taxon>Pucciniomycotina</taxon>
        <taxon>Pucciniomycetes</taxon>
        <taxon>Pucciniales</taxon>
        <taxon>Sphaerophragmiaceae</taxon>
        <taxon>Austropuccinia</taxon>
    </lineage>
</organism>
<reference evidence="1" key="1">
    <citation type="submission" date="2021-03" db="EMBL/GenBank/DDBJ databases">
        <title>Draft genome sequence of rust myrtle Austropuccinia psidii MF-1, a brazilian biotype.</title>
        <authorList>
            <person name="Quecine M.C."/>
            <person name="Pachon D.M.R."/>
            <person name="Bonatelli M.L."/>
            <person name="Correr F.H."/>
            <person name="Franceschini L.M."/>
            <person name="Leite T.F."/>
            <person name="Margarido G.R.A."/>
            <person name="Almeida C.A."/>
            <person name="Ferrarezi J.A."/>
            <person name="Labate C.A."/>
        </authorList>
    </citation>
    <scope>NUCLEOTIDE SEQUENCE</scope>
    <source>
        <strain evidence="1">MF-1</strain>
    </source>
</reference>
<comment type="caution">
    <text evidence="1">The sequence shown here is derived from an EMBL/GenBank/DDBJ whole genome shotgun (WGS) entry which is preliminary data.</text>
</comment>
<sequence length="135" mass="16098">MISIRSYRSFEMQKRLKQEKKTSNPYLASIPWQDPLEPLYCRQLVIIHLRAINMPTNMHSEETIIDLPQETYNLIRELNFYKRKIEILKSQNDAMDGQTSQLQSDIQHRDATIEALLNEYEAQLRTLQCRLEQML</sequence>
<evidence type="ECO:0000313" key="2">
    <source>
        <dbReference type="Proteomes" id="UP000765509"/>
    </source>
</evidence>
<proteinExistence type="predicted"/>
<dbReference type="AlphaFoldDB" id="A0A9Q3IIS0"/>
<accession>A0A9Q3IIS0</accession>
<evidence type="ECO:0000313" key="1">
    <source>
        <dbReference type="EMBL" id="MBW0542948.1"/>
    </source>
</evidence>
<dbReference type="Proteomes" id="UP000765509">
    <property type="component" value="Unassembled WGS sequence"/>
</dbReference>
<dbReference type="EMBL" id="AVOT02047665">
    <property type="protein sequence ID" value="MBW0542948.1"/>
    <property type="molecule type" value="Genomic_DNA"/>
</dbReference>
<protein>
    <submittedName>
        <fullName evidence="1">Uncharacterized protein</fullName>
    </submittedName>
</protein>